<gene>
    <name evidence="11" type="ORF">THICB1_110095</name>
</gene>
<name>A0ABM9T1V3_THIA3</name>
<comment type="catalytic activity">
    <reaction evidence="1">
        <text>[protein]-peptidylproline (omega=180) = [protein]-peptidylproline (omega=0)</text>
        <dbReference type="Rhea" id="RHEA:16237"/>
        <dbReference type="Rhea" id="RHEA-COMP:10747"/>
        <dbReference type="Rhea" id="RHEA-COMP:10748"/>
        <dbReference type="ChEBI" id="CHEBI:83833"/>
        <dbReference type="ChEBI" id="CHEBI:83834"/>
        <dbReference type="EC" id="5.2.1.8"/>
    </reaction>
</comment>
<organism evidence="11 12">
    <name type="scientific">Thiomonas arsenitoxydans (strain DSM 22701 / CIP 110005 / 3As)</name>
    <dbReference type="NCBI Taxonomy" id="426114"/>
    <lineage>
        <taxon>Bacteria</taxon>
        <taxon>Pseudomonadati</taxon>
        <taxon>Pseudomonadota</taxon>
        <taxon>Betaproteobacteria</taxon>
        <taxon>Burkholderiales</taxon>
        <taxon>Thiomonas</taxon>
    </lineage>
</organism>
<dbReference type="EMBL" id="CTRI01000003">
    <property type="protein sequence ID" value="CQR27573.1"/>
    <property type="molecule type" value="Genomic_DNA"/>
</dbReference>
<keyword evidence="5 7" id="KW-0697">Rotamase</keyword>
<evidence type="ECO:0000259" key="10">
    <source>
        <dbReference type="PROSITE" id="PS50198"/>
    </source>
</evidence>
<dbReference type="Gene3D" id="3.10.50.40">
    <property type="match status" value="1"/>
</dbReference>
<evidence type="ECO:0000256" key="9">
    <source>
        <dbReference type="SAM" id="SignalP"/>
    </source>
</evidence>
<dbReference type="PROSITE" id="PS50198">
    <property type="entry name" value="PPIC_PPIASE_2"/>
    <property type="match status" value="1"/>
</dbReference>
<evidence type="ECO:0000256" key="7">
    <source>
        <dbReference type="PROSITE-ProRule" id="PRU00278"/>
    </source>
</evidence>
<keyword evidence="6 7" id="KW-0413">Isomerase</keyword>
<dbReference type="Pfam" id="PF00639">
    <property type="entry name" value="Rotamase"/>
    <property type="match status" value="1"/>
</dbReference>
<dbReference type="PANTHER" id="PTHR47245">
    <property type="entry name" value="PEPTIDYLPROLYL ISOMERASE"/>
    <property type="match status" value="1"/>
</dbReference>
<dbReference type="InterPro" id="IPR027304">
    <property type="entry name" value="Trigger_fact/SurA_dom_sf"/>
</dbReference>
<accession>A0ABM9T1V3</accession>
<feature type="signal peptide" evidence="9">
    <location>
        <begin position="1"/>
        <end position="31"/>
    </location>
</feature>
<protein>
    <recommendedName>
        <fullName evidence="3">peptidylprolyl isomerase</fullName>
        <ecNumber evidence="3">5.2.1.8</ecNumber>
    </recommendedName>
</protein>
<reference evidence="11 12" key="1">
    <citation type="submission" date="2015-03" db="EMBL/GenBank/DDBJ databases">
        <authorList>
            <person name="Regsiter A."/>
            <person name="william w."/>
        </authorList>
    </citation>
    <scope>NUCLEOTIDE SEQUENCE [LARGE SCALE GENOMIC DNA]</scope>
    <source>
        <strain evidence="11 12">CB1</strain>
    </source>
</reference>
<proteinExistence type="inferred from homology"/>
<evidence type="ECO:0000256" key="8">
    <source>
        <dbReference type="SAM" id="MobiDB-lite"/>
    </source>
</evidence>
<evidence type="ECO:0000313" key="12">
    <source>
        <dbReference type="Proteomes" id="UP000078599"/>
    </source>
</evidence>
<dbReference type="RefSeq" id="WP_041608856.1">
    <property type="nucleotide sequence ID" value="NC_014145.1"/>
</dbReference>
<evidence type="ECO:0000256" key="5">
    <source>
        <dbReference type="ARBA" id="ARBA00023110"/>
    </source>
</evidence>
<dbReference type="SUPFAM" id="SSF54534">
    <property type="entry name" value="FKBP-like"/>
    <property type="match status" value="1"/>
</dbReference>
<comment type="caution">
    <text evidence="11">The sequence shown here is derived from an EMBL/GenBank/DDBJ whole genome shotgun (WGS) entry which is preliminary data.</text>
</comment>
<dbReference type="InterPro" id="IPR050245">
    <property type="entry name" value="PrsA_foldase"/>
</dbReference>
<evidence type="ECO:0000313" key="11">
    <source>
        <dbReference type="EMBL" id="CQR27573.1"/>
    </source>
</evidence>
<sequence length="282" mass="30670">MDRLFSGALRVARPLAKSLTLSLALSCAAQAQVVLRVDGHPITLEEAEAVNPQAADQPQVRQQVVEQLAQQQLLADALKSVPPQAQARIEAGQKNLRRQALAQLSAEAFLQAHPISQEAIRQAYEKHIADLPTRQYWLRWIVVKTPEEAKRVLDALRGGKQTFTALALHHSIGQNAELGGALGWQSEQAMSAEVLGVVRKLQPGQVAGPIALGENLAIIQLVAERTPPKPDFEQLKPQIEQQLRQAALQAHVQELAKNAKIDNLAPPAQAAPAKKMESSHAQ</sequence>
<keyword evidence="12" id="KW-1185">Reference proteome</keyword>
<dbReference type="GO" id="GO:0016853">
    <property type="term" value="F:isomerase activity"/>
    <property type="evidence" value="ECO:0007669"/>
    <property type="project" value="UniProtKB-KW"/>
</dbReference>
<evidence type="ECO:0000256" key="2">
    <source>
        <dbReference type="ARBA" id="ARBA00007656"/>
    </source>
</evidence>
<dbReference type="InterPro" id="IPR046357">
    <property type="entry name" value="PPIase_dom_sf"/>
</dbReference>
<evidence type="ECO:0000256" key="3">
    <source>
        <dbReference type="ARBA" id="ARBA00013194"/>
    </source>
</evidence>
<evidence type="ECO:0000256" key="1">
    <source>
        <dbReference type="ARBA" id="ARBA00000971"/>
    </source>
</evidence>
<dbReference type="Proteomes" id="UP000078599">
    <property type="component" value="Unassembled WGS sequence"/>
</dbReference>
<feature type="chain" id="PRO_5046299473" description="peptidylprolyl isomerase" evidence="9">
    <location>
        <begin position="32"/>
        <end position="282"/>
    </location>
</feature>
<evidence type="ECO:0000256" key="4">
    <source>
        <dbReference type="ARBA" id="ARBA00022729"/>
    </source>
</evidence>
<feature type="domain" description="PpiC" evidence="10">
    <location>
        <begin position="133"/>
        <end position="223"/>
    </location>
</feature>
<dbReference type="InterPro" id="IPR000297">
    <property type="entry name" value="PPIase_PpiC"/>
</dbReference>
<dbReference type="PANTHER" id="PTHR47245:SF1">
    <property type="entry name" value="FOLDASE PROTEIN PRSA"/>
    <property type="match status" value="1"/>
</dbReference>
<comment type="similarity">
    <text evidence="2">Belongs to the PpiC/parvulin rotamase family.</text>
</comment>
<feature type="region of interest" description="Disordered" evidence="8">
    <location>
        <begin position="258"/>
        <end position="282"/>
    </location>
</feature>
<evidence type="ECO:0000256" key="6">
    <source>
        <dbReference type="ARBA" id="ARBA00023235"/>
    </source>
</evidence>
<dbReference type="EC" id="5.2.1.8" evidence="3"/>
<dbReference type="SUPFAM" id="SSF109998">
    <property type="entry name" value="Triger factor/SurA peptide-binding domain-like"/>
    <property type="match status" value="1"/>
</dbReference>
<keyword evidence="4 9" id="KW-0732">Signal</keyword>